<dbReference type="GO" id="GO:0008832">
    <property type="term" value="F:dGTPase activity"/>
    <property type="evidence" value="ECO:0007669"/>
    <property type="project" value="TreeGrafter"/>
</dbReference>
<dbReference type="Proteomes" id="UP001200537">
    <property type="component" value="Unassembled WGS sequence"/>
</dbReference>
<name>A0AAJ1BEJ0_9ACTO</name>
<dbReference type="NCBIfam" id="NF002829">
    <property type="entry name" value="PRK03007.1"/>
    <property type="match status" value="1"/>
</dbReference>
<gene>
    <name evidence="4" type="ORF">L0M99_08355</name>
</gene>
<dbReference type="EMBL" id="JAKNHJ010000017">
    <property type="protein sequence ID" value="MCG4618497.1"/>
    <property type="molecule type" value="Genomic_DNA"/>
</dbReference>
<dbReference type="PANTHER" id="PTHR11373:SF32">
    <property type="entry name" value="DEOXYGUANOSINETRIPHOSPHATE TRIPHOSPHOHYDROLASE"/>
    <property type="match status" value="1"/>
</dbReference>
<sequence length="417" mass="46845">MKTAPYSPRDRERCQEEPPKSSHRTEFARDRARIMYSSALRRLGAKTQVLGPATDSFIRTRLTHSIEVSQVGRSIAQEMGCDPDIVDAACQAHDLGHPPFGHNGERALDEVAQDIGGFEGNAQTFRLLTRLEPKVMSTEGRPLGLNLTRATLDAVCKYPWLKGQGANSEYSRKKYNCYREDAPVFNWMRKFSPPHQRCLEAQIMDISDDIAYSVHDIEDGVQTGELDPATLGENKSLELVFETTVNWYGDAPGNELQDAWERIRSLPQWLASFDGSYRDMARLKNMTSQLIGRFCSAVSSATLQAAGTGPLRRYDADLVIPDATLAEIKLLKGIAAAYMMAPRETEPIYLAQRTTIYELADALWERPEELEEPHRSTWREASGDDGRLRALVDQIASLTDTTANQWHARLCGMFRSL</sequence>
<feature type="region of interest" description="Disordered" evidence="2">
    <location>
        <begin position="1"/>
        <end position="26"/>
    </location>
</feature>
<dbReference type="Gene3D" id="1.10.3210.10">
    <property type="entry name" value="Hypothetical protein af1432"/>
    <property type="match status" value="1"/>
</dbReference>
<evidence type="ECO:0000313" key="4">
    <source>
        <dbReference type="EMBL" id="MCG4618497.1"/>
    </source>
</evidence>
<comment type="caution">
    <text evidence="4">The sequence shown here is derived from an EMBL/GenBank/DDBJ whole genome shotgun (WGS) entry which is preliminary data.</text>
</comment>
<organism evidence="4 5">
    <name type="scientific">Varibaculum cambriense</name>
    <dbReference type="NCBI Taxonomy" id="184870"/>
    <lineage>
        <taxon>Bacteria</taxon>
        <taxon>Bacillati</taxon>
        <taxon>Actinomycetota</taxon>
        <taxon>Actinomycetes</taxon>
        <taxon>Actinomycetales</taxon>
        <taxon>Actinomycetaceae</taxon>
        <taxon>Varibaculum</taxon>
    </lineage>
</organism>
<dbReference type="Pfam" id="PF13286">
    <property type="entry name" value="HD_assoc"/>
    <property type="match status" value="1"/>
</dbReference>
<dbReference type="CDD" id="cd00077">
    <property type="entry name" value="HDc"/>
    <property type="match status" value="1"/>
</dbReference>
<dbReference type="InterPro" id="IPR050135">
    <property type="entry name" value="dGTPase-like"/>
</dbReference>
<dbReference type="AlphaFoldDB" id="A0AAJ1BEJ0"/>
<proteinExistence type="predicted"/>
<evidence type="ECO:0000313" key="5">
    <source>
        <dbReference type="Proteomes" id="UP001200537"/>
    </source>
</evidence>
<dbReference type="SMART" id="SM00471">
    <property type="entry name" value="HDc"/>
    <property type="match status" value="1"/>
</dbReference>
<dbReference type="Pfam" id="PF01966">
    <property type="entry name" value="HD"/>
    <property type="match status" value="1"/>
</dbReference>
<evidence type="ECO:0000259" key="3">
    <source>
        <dbReference type="PROSITE" id="PS51831"/>
    </source>
</evidence>
<dbReference type="GO" id="GO:0006203">
    <property type="term" value="P:dGTP catabolic process"/>
    <property type="evidence" value="ECO:0007669"/>
    <property type="project" value="TreeGrafter"/>
</dbReference>
<reference evidence="4" key="1">
    <citation type="submission" date="2022-01" db="EMBL/GenBank/DDBJ databases">
        <title>Collection of gut derived symbiotic bacterial strains cultured from healthy donors.</title>
        <authorList>
            <person name="Lin H."/>
            <person name="Kohout C."/>
            <person name="Waligurski E."/>
            <person name="Pamer E.G."/>
        </authorList>
    </citation>
    <scope>NUCLEOTIDE SEQUENCE</scope>
    <source>
        <strain evidence="4">DFI.7.46</strain>
    </source>
</reference>
<accession>A0AAJ1BEJ0</accession>
<dbReference type="PANTHER" id="PTHR11373">
    <property type="entry name" value="DEOXYNUCLEOSIDE TRIPHOSPHATE TRIPHOSPHOHYDROLASE"/>
    <property type="match status" value="1"/>
</dbReference>
<dbReference type="PROSITE" id="PS51831">
    <property type="entry name" value="HD"/>
    <property type="match status" value="1"/>
</dbReference>
<dbReference type="InterPro" id="IPR026875">
    <property type="entry name" value="PHydrolase_assoc_dom"/>
</dbReference>
<dbReference type="InterPro" id="IPR003607">
    <property type="entry name" value="HD/PDEase_dom"/>
</dbReference>
<dbReference type="InterPro" id="IPR006674">
    <property type="entry name" value="HD_domain"/>
</dbReference>
<dbReference type="RefSeq" id="WP_238128352.1">
    <property type="nucleotide sequence ID" value="NZ_JAGZVZ010000003.1"/>
</dbReference>
<protein>
    <submittedName>
        <fullName evidence="4">Deoxyguanosinetriphosphate triphosphohydrolase</fullName>
    </submittedName>
</protein>
<evidence type="ECO:0000256" key="1">
    <source>
        <dbReference type="ARBA" id="ARBA00022801"/>
    </source>
</evidence>
<evidence type="ECO:0000256" key="2">
    <source>
        <dbReference type="SAM" id="MobiDB-lite"/>
    </source>
</evidence>
<keyword evidence="1" id="KW-0378">Hydrolase</keyword>
<feature type="compositionally biased region" description="Basic and acidic residues" evidence="2">
    <location>
        <begin position="8"/>
        <end position="26"/>
    </location>
</feature>
<dbReference type="InterPro" id="IPR006261">
    <property type="entry name" value="dGTPase"/>
</dbReference>
<dbReference type="NCBIfam" id="TIGR01353">
    <property type="entry name" value="dGTP_triPase"/>
    <property type="match status" value="1"/>
</dbReference>
<dbReference type="SUPFAM" id="SSF109604">
    <property type="entry name" value="HD-domain/PDEase-like"/>
    <property type="match status" value="1"/>
</dbReference>
<feature type="domain" description="HD" evidence="3">
    <location>
        <begin position="61"/>
        <end position="213"/>
    </location>
</feature>